<dbReference type="Proteomes" id="UP000076584">
    <property type="component" value="Unassembled WGS sequence"/>
</dbReference>
<keyword evidence="3" id="KW-1185">Reference proteome</keyword>
<reference evidence="2 3" key="1">
    <citation type="submission" date="2015-06" db="EMBL/GenBank/DDBJ databases">
        <title>Survival trade-offs in plant roots during colonization by closely related pathogenic and mutualistic fungi.</title>
        <authorList>
            <person name="Hacquard S."/>
            <person name="Kracher B."/>
            <person name="Hiruma K."/>
            <person name="Weinman A."/>
            <person name="Muench P."/>
            <person name="Garrido Oter R."/>
            <person name="Ver Loren van Themaat E."/>
            <person name="Dallerey J.-F."/>
            <person name="Damm U."/>
            <person name="Henrissat B."/>
            <person name="Lespinet O."/>
            <person name="Thon M."/>
            <person name="Kemen E."/>
            <person name="McHardy A.C."/>
            <person name="Schulze-Lefert P."/>
            <person name="O'Connell R.J."/>
        </authorList>
    </citation>
    <scope>NUCLEOTIDE SEQUENCE [LARGE SCALE GENOMIC DNA]</scope>
    <source>
        <strain evidence="2 3">MAFF 238704</strain>
    </source>
</reference>
<organism evidence="2 3">
    <name type="scientific">Colletotrichum incanum</name>
    <name type="common">Soybean anthracnose fungus</name>
    <dbReference type="NCBI Taxonomy" id="1573173"/>
    <lineage>
        <taxon>Eukaryota</taxon>
        <taxon>Fungi</taxon>
        <taxon>Dikarya</taxon>
        <taxon>Ascomycota</taxon>
        <taxon>Pezizomycotina</taxon>
        <taxon>Sordariomycetes</taxon>
        <taxon>Hypocreomycetidae</taxon>
        <taxon>Glomerellales</taxon>
        <taxon>Glomerellaceae</taxon>
        <taxon>Colletotrichum</taxon>
        <taxon>Colletotrichum spaethianum species complex</taxon>
    </lineage>
</organism>
<feature type="compositionally biased region" description="Low complexity" evidence="1">
    <location>
        <begin position="1"/>
        <end position="16"/>
    </location>
</feature>
<name>A0A167E7V3_COLIC</name>
<sequence length="170" mass="19140">MIDHTSPSSTPSSPSSRDGQPQNYLRIPGLVFDDVPALIPQEHSAALKFLQPSDFDLGMSYGEYYALLEPFDRVAHKLVDVFDYCIQVLRQSTDFVALPSQPTGTYSSSQHFVSVLSAFWGGFYDQVLDHLGHSVEKVGLCSLDVTWIVYLYTRAWENTSRAYRANGMEY</sequence>
<feature type="region of interest" description="Disordered" evidence="1">
    <location>
        <begin position="1"/>
        <end position="20"/>
    </location>
</feature>
<dbReference type="AlphaFoldDB" id="A0A167E7V3"/>
<evidence type="ECO:0000313" key="3">
    <source>
        <dbReference type="Proteomes" id="UP000076584"/>
    </source>
</evidence>
<evidence type="ECO:0000313" key="2">
    <source>
        <dbReference type="EMBL" id="KZL84803.1"/>
    </source>
</evidence>
<evidence type="ECO:0000256" key="1">
    <source>
        <dbReference type="SAM" id="MobiDB-lite"/>
    </source>
</evidence>
<proteinExistence type="predicted"/>
<accession>A0A167E7V3</accession>
<dbReference type="STRING" id="1573173.A0A167E7V3"/>
<dbReference type="EMBL" id="LFIW01000784">
    <property type="protein sequence ID" value="KZL84803.1"/>
    <property type="molecule type" value="Genomic_DNA"/>
</dbReference>
<protein>
    <submittedName>
        <fullName evidence="2">Uncharacterized protein</fullName>
    </submittedName>
</protein>
<gene>
    <name evidence="2" type="ORF">CI238_07997</name>
</gene>
<comment type="caution">
    <text evidence="2">The sequence shown here is derived from an EMBL/GenBank/DDBJ whole genome shotgun (WGS) entry which is preliminary data.</text>
</comment>